<dbReference type="OrthoDB" id="3483392at2"/>
<evidence type="ECO:0000259" key="1">
    <source>
        <dbReference type="Pfam" id="PF04149"/>
    </source>
</evidence>
<name>A0A495QYD2_9ACTN</name>
<dbReference type="RefSeq" id="WP_121432619.1">
    <property type="nucleotide sequence ID" value="NZ_RBWU01000001.1"/>
</dbReference>
<dbReference type="EMBL" id="RBWU01000001">
    <property type="protein sequence ID" value="RKS79034.1"/>
    <property type="molecule type" value="Genomic_DNA"/>
</dbReference>
<feature type="domain" description="DUF397" evidence="1">
    <location>
        <begin position="5"/>
        <end position="56"/>
    </location>
</feature>
<comment type="caution">
    <text evidence="2">The sequence shown here is derived from an EMBL/GenBank/DDBJ whole genome shotgun (WGS) entry which is preliminary data.</text>
</comment>
<reference evidence="2 3" key="1">
    <citation type="submission" date="2018-10" db="EMBL/GenBank/DDBJ databases">
        <title>Genomic Encyclopedia of Archaeal and Bacterial Type Strains, Phase II (KMG-II): from individual species to whole genera.</title>
        <authorList>
            <person name="Goeker M."/>
        </authorList>
    </citation>
    <scope>NUCLEOTIDE SEQUENCE [LARGE SCALE GENOMIC DNA]</scope>
    <source>
        <strain evidence="2 3">DSM 43383</strain>
    </source>
</reference>
<evidence type="ECO:0000313" key="3">
    <source>
        <dbReference type="Proteomes" id="UP000274601"/>
    </source>
</evidence>
<gene>
    <name evidence="2" type="ORF">BZB76_0472</name>
</gene>
<dbReference type="InterPro" id="IPR007278">
    <property type="entry name" value="DUF397"/>
</dbReference>
<organism evidence="2 3">
    <name type="scientific">Actinomadura pelletieri DSM 43383</name>
    <dbReference type="NCBI Taxonomy" id="1120940"/>
    <lineage>
        <taxon>Bacteria</taxon>
        <taxon>Bacillati</taxon>
        <taxon>Actinomycetota</taxon>
        <taxon>Actinomycetes</taxon>
        <taxon>Streptosporangiales</taxon>
        <taxon>Thermomonosporaceae</taxon>
        <taxon>Actinomadura</taxon>
    </lineage>
</organism>
<dbReference type="Pfam" id="PF04149">
    <property type="entry name" value="DUF397"/>
    <property type="match status" value="1"/>
</dbReference>
<protein>
    <submittedName>
        <fullName evidence="2">Uncharacterized protein DUF397</fullName>
    </submittedName>
</protein>
<accession>A0A495QYD2</accession>
<evidence type="ECO:0000313" key="2">
    <source>
        <dbReference type="EMBL" id="RKS79034.1"/>
    </source>
</evidence>
<keyword evidence="3" id="KW-1185">Reference proteome</keyword>
<dbReference type="AlphaFoldDB" id="A0A495QYD2"/>
<dbReference type="Proteomes" id="UP000274601">
    <property type="component" value="Unassembled WGS sequence"/>
</dbReference>
<sequence>MSNTVWRKATKSGENGGACVEVANTPQAIAFRDSKDPNGPELVIERKDFQCLIEVLKDV</sequence>
<proteinExistence type="predicted"/>